<dbReference type="Pfam" id="PF00733">
    <property type="entry name" value="Asn_synthase"/>
    <property type="match status" value="1"/>
</dbReference>
<feature type="domain" description="Asparagine synthetase" evidence="4">
    <location>
        <begin position="170"/>
        <end position="500"/>
    </location>
</feature>
<evidence type="ECO:0000313" key="6">
    <source>
        <dbReference type="Proteomes" id="UP000199556"/>
    </source>
</evidence>
<dbReference type="GO" id="GO:0004066">
    <property type="term" value="F:asparagine synthase (glutamine-hydrolyzing) activity"/>
    <property type="evidence" value="ECO:0007669"/>
    <property type="project" value="UniProtKB-EC"/>
</dbReference>
<dbReference type="EMBL" id="FOUO01000001">
    <property type="protein sequence ID" value="SFM23630.1"/>
    <property type="molecule type" value="Genomic_DNA"/>
</dbReference>
<dbReference type="RefSeq" id="WP_090483194.1">
    <property type="nucleotide sequence ID" value="NZ_FOUO01000001.1"/>
</dbReference>
<dbReference type="Gene3D" id="3.60.20.10">
    <property type="entry name" value="Glutamine Phosphoribosylpyrophosphate, subunit 1, domain 1"/>
    <property type="match status" value="1"/>
</dbReference>
<dbReference type="InterPro" id="IPR001962">
    <property type="entry name" value="Asn_synthase"/>
</dbReference>
<dbReference type="InterPro" id="IPR029055">
    <property type="entry name" value="Ntn_hydrolases_N"/>
</dbReference>
<evidence type="ECO:0000259" key="4">
    <source>
        <dbReference type="Pfam" id="PF00733"/>
    </source>
</evidence>
<sequence>MEETTLEGLCGRRRPWFEVRHRGGTTHTRGTPHCHLGHRLDHGGRHGPDGVFAQWDWDGHRLVVRNDRYGIHPLFYACHGGMIRVSPSIFQVLDGDVPRTLDDTALAVFLRLGFFIGEATPFECVHVLPPGSTLTWQDGACSLERGDPSVPAPDPPVASFDEAVERYIALFRQAIARRPPPEAGFTLPISGGRDSRHILFELLTQGHPPAGTVTVQSRPPSANEDLRIARILAAELGLENVQIAMPRDYFAASRKDIELTQLCGSGHTWLLPVAAWLQAHGVQTLYDGLAGSVLSGGFQVNEEKLALARAGHTRKLATRLLRENGLQPFLSQALRPPMDRRLDEAPAMEAVAAELERHVDAPHPLMSFIFWNRTRRGISLIPFSILGSVETVYCPYLDHDLFDFLFHLDAGYSMGNALHDEALRRGYPQYAHLPFEDPSAPKAPMSAESAHYRRAVRGFLAEFARHPGRLGSRMVRSERILAMLTRDLLRPRCPRTWYLQPALYLLELEACLEAD</sequence>
<accession>A0A1I4P7R3</accession>
<dbReference type="InterPro" id="IPR014729">
    <property type="entry name" value="Rossmann-like_a/b/a_fold"/>
</dbReference>
<dbReference type="AlphaFoldDB" id="A0A1I4P7R3"/>
<evidence type="ECO:0000256" key="1">
    <source>
        <dbReference type="ARBA" id="ARBA00005187"/>
    </source>
</evidence>
<protein>
    <recommendedName>
        <fullName evidence="2">asparagine synthase (glutamine-hydrolyzing)</fullName>
        <ecNumber evidence="2">6.3.5.4</ecNumber>
    </recommendedName>
</protein>
<reference evidence="5 6" key="1">
    <citation type="submission" date="2016-10" db="EMBL/GenBank/DDBJ databases">
        <authorList>
            <person name="de Groot N.N."/>
        </authorList>
    </citation>
    <scope>NUCLEOTIDE SEQUENCE [LARGE SCALE GENOMIC DNA]</scope>
    <source>
        <strain evidence="5 6">DSM 4180</strain>
    </source>
</reference>
<gene>
    <name evidence="5" type="ORF">SAMN05421721_10141</name>
</gene>
<dbReference type="GO" id="GO:0006529">
    <property type="term" value="P:asparagine biosynthetic process"/>
    <property type="evidence" value="ECO:0007669"/>
    <property type="project" value="InterPro"/>
</dbReference>
<name>A0A1I4P7R3_ECTMO</name>
<organism evidence="5 6">
    <name type="scientific">Ectothiorhodospira mobilis</name>
    <dbReference type="NCBI Taxonomy" id="195064"/>
    <lineage>
        <taxon>Bacteria</taxon>
        <taxon>Pseudomonadati</taxon>
        <taxon>Pseudomonadota</taxon>
        <taxon>Gammaproteobacteria</taxon>
        <taxon>Chromatiales</taxon>
        <taxon>Ectothiorhodospiraceae</taxon>
        <taxon>Ectothiorhodospira</taxon>
    </lineage>
</organism>
<dbReference type="Gene3D" id="3.40.50.620">
    <property type="entry name" value="HUPs"/>
    <property type="match status" value="1"/>
</dbReference>
<comment type="pathway">
    <text evidence="1">Amino-acid biosynthesis; L-asparagine biosynthesis; L-asparagine from L-aspartate (L-Gln route): step 1/1.</text>
</comment>
<evidence type="ECO:0000256" key="3">
    <source>
        <dbReference type="ARBA" id="ARBA00048741"/>
    </source>
</evidence>
<evidence type="ECO:0000313" key="5">
    <source>
        <dbReference type="EMBL" id="SFM23630.1"/>
    </source>
</evidence>
<dbReference type="Proteomes" id="UP000199556">
    <property type="component" value="Unassembled WGS sequence"/>
</dbReference>
<evidence type="ECO:0000256" key="2">
    <source>
        <dbReference type="ARBA" id="ARBA00012737"/>
    </source>
</evidence>
<dbReference type="OrthoDB" id="4897717at2"/>
<dbReference type="PANTHER" id="PTHR43284">
    <property type="entry name" value="ASPARAGINE SYNTHETASE (GLUTAMINE-HYDROLYZING)"/>
    <property type="match status" value="1"/>
</dbReference>
<dbReference type="EC" id="6.3.5.4" evidence="2"/>
<comment type="catalytic activity">
    <reaction evidence="3">
        <text>L-aspartate + L-glutamine + ATP + H2O = L-asparagine + L-glutamate + AMP + diphosphate + H(+)</text>
        <dbReference type="Rhea" id="RHEA:12228"/>
        <dbReference type="ChEBI" id="CHEBI:15377"/>
        <dbReference type="ChEBI" id="CHEBI:15378"/>
        <dbReference type="ChEBI" id="CHEBI:29985"/>
        <dbReference type="ChEBI" id="CHEBI:29991"/>
        <dbReference type="ChEBI" id="CHEBI:30616"/>
        <dbReference type="ChEBI" id="CHEBI:33019"/>
        <dbReference type="ChEBI" id="CHEBI:58048"/>
        <dbReference type="ChEBI" id="CHEBI:58359"/>
        <dbReference type="ChEBI" id="CHEBI:456215"/>
        <dbReference type="EC" id="6.3.5.4"/>
    </reaction>
</comment>
<proteinExistence type="predicted"/>
<keyword evidence="6" id="KW-1185">Reference proteome</keyword>
<dbReference type="STRING" id="195064.SAMN05421721_10141"/>
<dbReference type="InterPro" id="IPR051786">
    <property type="entry name" value="ASN_synthetase/amidase"/>
</dbReference>
<dbReference type="SUPFAM" id="SSF56235">
    <property type="entry name" value="N-terminal nucleophile aminohydrolases (Ntn hydrolases)"/>
    <property type="match status" value="1"/>
</dbReference>
<dbReference type="PANTHER" id="PTHR43284:SF1">
    <property type="entry name" value="ASPARAGINE SYNTHETASE"/>
    <property type="match status" value="1"/>
</dbReference>
<dbReference type="SUPFAM" id="SSF52402">
    <property type="entry name" value="Adenine nucleotide alpha hydrolases-like"/>
    <property type="match status" value="1"/>
</dbReference>